<name>A0AAW0E2F0_9AGAR</name>
<gene>
    <name evidence="2" type="ORF">R3P38DRAFT_3253194</name>
</gene>
<evidence type="ECO:0000313" key="3">
    <source>
        <dbReference type="Proteomes" id="UP001362999"/>
    </source>
</evidence>
<protein>
    <recommendedName>
        <fullName evidence="4">F-box domain-containing protein</fullName>
    </recommendedName>
</protein>
<dbReference type="Gene3D" id="1.20.1280.50">
    <property type="match status" value="1"/>
</dbReference>
<sequence length="493" mass="55636">MDPRVGGFSSPHLPAAPQIAEVRNLSRFGILPRDTASLRASISVANLEVSRYNTEIDRLQTELDRLTSERDALASFAGFCRSALSPVHRMPNELLACIFKWCFPHQAYSVLGPMPQTFGEKVDHICHRHLLKLSRVCFRWHCAVMENPQLWSHIAIDTHTWDKCDVPVTNLLRMVEASLDRGKLFEVLSKHAPRWQEAIIWAVDGSNGFQTCAGKLLQLRAVTLFGKWKHVEIFRTAPLLQEGVANVESLSARLSLLPLLTSATEANLLLDLRKSSQIDEPLDLAINSTVQCIHFELATTARSATTACRFLENLTFPCLRSFCLYPPIYYNNPPVWNSSRFISLAIRSGFGSRLTQLLVHAIVTDAELLRCLEVLPKLESLSITDSPGATQMVISDLLLTQLQCMSDTRSQLVPELQVLTLKTVLAFTDSVYVDLLFSRAESEGGRMFVANLWWLKAREREVAVETFEKVMELTTRRALTFNRGDWNINVRLM</sequence>
<organism evidence="2 3">
    <name type="scientific">Favolaschia claudopus</name>
    <dbReference type="NCBI Taxonomy" id="2862362"/>
    <lineage>
        <taxon>Eukaryota</taxon>
        <taxon>Fungi</taxon>
        <taxon>Dikarya</taxon>
        <taxon>Basidiomycota</taxon>
        <taxon>Agaricomycotina</taxon>
        <taxon>Agaricomycetes</taxon>
        <taxon>Agaricomycetidae</taxon>
        <taxon>Agaricales</taxon>
        <taxon>Marasmiineae</taxon>
        <taxon>Mycenaceae</taxon>
        <taxon>Favolaschia</taxon>
    </lineage>
</organism>
<feature type="coiled-coil region" evidence="1">
    <location>
        <begin position="42"/>
        <end position="76"/>
    </location>
</feature>
<dbReference type="EMBL" id="JAWWNJ010000004">
    <property type="protein sequence ID" value="KAK7058227.1"/>
    <property type="molecule type" value="Genomic_DNA"/>
</dbReference>
<comment type="caution">
    <text evidence="2">The sequence shown here is derived from an EMBL/GenBank/DDBJ whole genome shotgun (WGS) entry which is preliminary data.</text>
</comment>
<evidence type="ECO:0008006" key="4">
    <source>
        <dbReference type="Google" id="ProtNLM"/>
    </source>
</evidence>
<keyword evidence="3" id="KW-1185">Reference proteome</keyword>
<evidence type="ECO:0000256" key="1">
    <source>
        <dbReference type="SAM" id="Coils"/>
    </source>
</evidence>
<accession>A0AAW0E2F0</accession>
<reference evidence="2 3" key="1">
    <citation type="journal article" date="2024" name="J Genomics">
        <title>Draft genome sequencing and assembly of Favolaschia claudopus CIRM-BRFM 2984 isolated from oak limbs.</title>
        <authorList>
            <person name="Navarro D."/>
            <person name="Drula E."/>
            <person name="Chaduli D."/>
            <person name="Cazenave R."/>
            <person name="Ahrendt S."/>
            <person name="Wang J."/>
            <person name="Lipzen A."/>
            <person name="Daum C."/>
            <person name="Barry K."/>
            <person name="Grigoriev I.V."/>
            <person name="Favel A."/>
            <person name="Rosso M.N."/>
            <person name="Martin F."/>
        </authorList>
    </citation>
    <scope>NUCLEOTIDE SEQUENCE [LARGE SCALE GENOMIC DNA]</scope>
    <source>
        <strain evidence="2 3">CIRM-BRFM 2984</strain>
    </source>
</reference>
<dbReference type="Proteomes" id="UP001362999">
    <property type="component" value="Unassembled WGS sequence"/>
</dbReference>
<evidence type="ECO:0000313" key="2">
    <source>
        <dbReference type="EMBL" id="KAK7058227.1"/>
    </source>
</evidence>
<proteinExistence type="predicted"/>
<keyword evidence="1" id="KW-0175">Coiled coil</keyword>
<dbReference type="AlphaFoldDB" id="A0AAW0E2F0"/>